<protein>
    <submittedName>
        <fullName evidence="2">Uncharacterized protein</fullName>
    </submittedName>
</protein>
<proteinExistence type="predicted"/>
<dbReference type="Proteomes" id="UP000225706">
    <property type="component" value="Unassembled WGS sequence"/>
</dbReference>
<dbReference type="EMBL" id="LSMT01000003">
    <property type="protein sequence ID" value="PFX34629.1"/>
    <property type="molecule type" value="Genomic_DNA"/>
</dbReference>
<feature type="compositionally biased region" description="Basic and acidic residues" evidence="1">
    <location>
        <begin position="309"/>
        <end position="319"/>
    </location>
</feature>
<evidence type="ECO:0000313" key="3">
    <source>
        <dbReference type="Proteomes" id="UP000225706"/>
    </source>
</evidence>
<evidence type="ECO:0000256" key="1">
    <source>
        <dbReference type="SAM" id="MobiDB-lite"/>
    </source>
</evidence>
<name>A0A2B4SZN0_STYPI</name>
<organism evidence="2 3">
    <name type="scientific">Stylophora pistillata</name>
    <name type="common">Smooth cauliflower coral</name>
    <dbReference type="NCBI Taxonomy" id="50429"/>
    <lineage>
        <taxon>Eukaryota</taxon>
        <taxon>Metazoa</taxon>
        <taxon>Cnidaria</taxon>
        <taxon>Anthozoa</taxon>
        <taxon>Hexacorallia</taxon>
        <taxon>Scleractinia</taxon>
        <taxon>Astrocoeniina</taxon>
        <taxon>Pocilloporidae</taxon>
        <taxon>Stylophora</taxon>
    </lineage>
</organism>
<dbReference type="AlphaFoldDB" id="A0A2B4SZN0"/>
<keyword evidence="3" id="KW-1185">Reference proteome</keyword>
<accession>A0A2B4SZN0</accession>
<evidence type="ECO:0000313" key="2">
    <source>
        <dbReference type="EMBL" id="PFX34629.1"/>
    </source>
</evidence>
<sequence length="447" mass="50928">MPRGYPKVYNKLASTESRMMLEEGDQCSEGASAFPSLITQDREENSMLRRIIGANKRKVRRSRSFIRAQQEAIDVVLDPGLPEVFKVKEEPENGSQLKSLHFANMQRRCSEISKHRPSRSLAHDLYRPDNQVVCVKEVKDREFLEKEQLETGSDEVSIEVTQGEDSRPLKSLHWRALDQRHNCSGNSCEKCKRVLEVKKAAHRFEAIRAAKQVIQESRNDEKTEDDDDEFGESLQKIKRENLFCRHMALAPNVRTVVQKSKIPAAQDVSCVPTGGNCKWAQPVLSEMPTDVYKGPAFRNNPRSSTPRPVEGESRMETDMRSSLSSASKLKFIREYMDNEPDFESEEITSADLAPRSQTDIVFTLPCSYERRFVRPKPLKPRIVLLDTAYEVIDEKPASSFEKGGGITFLRKFISGKSSVRSPRRSESDCLNVRTIPNQDLDEKRALS</sequence>
<comment type="caution">
    <text evidence="2">The sequence shown here is derived from an EMBL/GenBank/DDBJ whole genome shotgun (WGS) entry which is preliminary data.</text>
</comment>
<reference evidence="3" key="1">
    <citation type="journal article" date="2017" name="bioRxiv">
        <title>Comparative analysis of the genomes of Stylophora pistillata and Acropora digitifera provides evidence for extensive differences between species of corals.</title>
        <authorList>
            <person name="Voolstra C.R."/>
            <person name="Li Y."/>
            <person name="Liew Y.J."/>
            <person name="Baumgarten S."/>
            <person name="Zoccola D."/>
            <person name="Flot J.-F."/>
            <person name="Tambutte S."/>
            <person name="Allemand D."/>
            <person name="Aranda M."/>
        </authorList>
    </citation>
    <scope>NUCLEOTIDE SEQUENCE [LARGE SCALE GENOMIC DNA]</scope>
</reference>
<gene>
    <name evidence="2" type="ORF">AWC38_SpisGene402</name>
</gene>
<feature type="region of interest" description="Disordered" evidence="1">
    <location>
        <begin position="291"/>
        <end position="320"/>
    </location>
</feature>